<keyword evidence="1" id="KW-0472">Membrane</keyword>
<evidence type="ECO:0000256" key="1">
    <source>
        <dbReference type="SAM" id="Phobius"/>
    </source>
</evidence>
<dbReference type="AlphaFoldDB" id="A0AAV0TNB5"/>
<accession>A0AAV0TNB5</accession>
<evidence type="ECO:0008006" key="5">
    <source>
        <dbReference type="Google" id="ProtNLM"/>
    </source>
</evidence>
<keyword evidence="2" id="KW-0732">Signal</keyword>
<keyword evidence="1" id="KW-1133">Transmembrane helix</keyword>
<evidence type="ECO:0000256" key="2">
    <source>
        <dbReference type="SAM" id="SignalP"/>
    </source>
</evidence>
<dbReference type="EMBL" id="CANTFM010000539">
    <property type="protein sequence ID" value="CAI5724802.1"/>
    <property type="molecule type" value="Genomic_DNA"/>
</dbReference>
<organism evidence="3 4">
    <name type="scientific">Peronospora destructor</name>
    <dbReference type="NCBI Taxonomy" id="86335"/>
    <lineage>
        <taxon>Eukaryota</taxon>
        <taxon>Sar</taxon>
        <taxon>Stramenopiles</taxon>
        <taxon>Oomycota</taxon>
        <taxon>Peronosporomycetes</taxon>
        <taxon>Peronosporales</taxon>
        <taxon>Peronosporaceae</taxon>
        <taxon>Peronospora</taxon>
    </lineage>
</organism>
<keyword evidence="1" id="KW-0812">Transmembrane</keyword>
<dbReference type="Proteomes" id="UP001162029">
    <property type="component" value="Unassembled WGS sequence"/>
</dbReference>
<feature type="signal peptide" evidence="2">
    <location>
        <begin position="1"/>
        <end position="21"/>
    </location>
</feature>
<reference evidence="3" key="1">
    <citation type="submission" date="2022-12" db="EMBL/GenBank/DDBJ databases">
        <authorList>
            <person name="Webb A."/>
        </authorList>
    </citation>
    <scope>NUCLEOTIDE SEQUENCE</scope>
    <source>
        <strain evidence="3">Pd1</strain>
    </source>
</reference>
<evidence type="ECO:0000313" key="3">
    <source>
        <dbReference type="EMBL" id="CAI5724802.1"/>
    </source>
</evidence>
<feature type="chain" id="PRO_5043841294" description="RxLR effector protein" evidence="2">
    <location>
        <begin position="22"/>
        <end position="160"/>
    </location>
</feature>
<protein>
    <recommendedName>
        <fullName evidence="5">RxLR effector protein</fullName>
    </recommendedName>
</protein>
<feature type="transmembrane region" description="Helical" evidence="1">
    <location>
        <begin position="138"/>
        <end position="158"/>
    </location>
</feature>
<comment type="caution">
    <text evidence="3">The sequence shown here is derived from an EMBL/GenBank/DDBJ whole genome shotgun (WGS) entry which is preliminary data.</text>
</comment>
<proteinExistence type="predicted"/>
<name>A0AAV0TNB5_9STRA</name>
<keyword evidence="4" id="KW-1185">Reference proteome</keyword>
<sequence length="160" mass="17651">MCLSTFLILISFVSCFNLAESASLPEAMEKMMSTGRSQFEKVFEKYKEGMKTIKDVHLKGAGAKSPADDAKLLQVLESRVNENANKLTPVERLKGFSTNIDKAPILKGDKAAELKKVAQESAEVLAKEPSKWKTLWKALKYAFGGLIAGYILAAIYGMRQ</sequence>
<evidence type="ECO:0000313" key="4">
    <source>
        <dbReference type="Proteomes" id="UP001162029"/>
    </source>
</evidence>
<gene>
    <name evidence="3" type="ORF">PDE001_LOCUS3208</name>
</gene>